<protein>
    <recommendedName>
        <fullName evidence="1">SCP domain-containing protein</fullName>
    </recommendedName>
</protein>
<feature type="domain" description="SCP" evidence="1">
    <location>
        <begin position="21"/>
        <end position="158"/>
    </location>
</feature>
<sequence>MEEDVSDALAKRNFGFVADLSFSIHILSLHNIKRLLHGCPILNWDSGCYKHAKKYIDNYDCSGNFHGPNDQYGGNWGHGDSKPFTALLDSGVVFDNWYSVGKNINFGKSISIGARVSLSSFTTLIWKSTRRVGCAYKDCRHRGRGYFYYCNYDPYVPNPSEKQCIDNILPAN</sequence>
<dbReference type="SMART" id="SM00198">
    <property type="entry name" value="SCP"/>
    <property type="match status" value="1"/>
</dbReference>
<dbReference type="InParanoid" id="G3AVX2"/>
<dbReference type="AlphaFoldDB" id="G3AVX2"/>
<dbReference type="RefSeq" id="XP_007377783.1">
    <property type="nucleotide sequence ID" value="XM_007377721.1"/>
</dbReference>
<dbReference type="PANTHER" id="PTHR10334">
    <property type="entry name" value="CYSTEINE-RICH SECRETORY PROTEIN-RELATED"/>
    <property type="match status" value="1"/>
</dbReference>
<dbReference type="InterPro" id="IPR014044">
    <property type="entry name" value="CAP_dom"/>
</dbReference>
<evidence type="ECO:0000313" key="2">
    <source>
        <dbReference type="EMBL" id="EGW30017.1"/>
    </source>
</evidence>
<organism evidence="3">
    <name type="scientific">Spathaspora passalidarum (strain NRRL Y-27907 / 11-Y1)</name>
    <dbReference type="NCBI Taxonomy" id="619300"/>
    <lineage>
        <taxon>Eukaryota</taxon>
        <taxon>Fungi</taxon>
        <taxon>Dikarya</taxon>
        <taxon>Ascomycota</taxon>
        <taxon>Saccharomycotina</taxon>
        <taxon>Pichiomycetes</taxon>
        <taxon>Debaryomycetaceae</taxon>
        <taxon>Spathaspora</taxon>
    </lineage>
</organism>
<dbReference type="eggNOG" id="KOG3017">
    <property type="taxonomic scope" value="Eukaryota"/>
</dbReference>
<dbReference type="Pfam" id="PF00188">
    <property type="entry name" value="CAP"/>
    <property type="match status" value="1"/>
</dbReference>
<evidence type="ECO:0000259" key="1">
    <source>
        <dbReference type="SMART" id="SM00198"/>
    </source>
</evidence>
<reference evidence="2 3" key="1">
    <citation type="journal article" date="2011" name="Proc. Natl. Acad. Sci. U.S.A.">
        <title>Comparative genomics of xylose-fermenting fungi for enhanced biofuel production.</title>
        <authorList>
            <person name="Wohlbach D.J."/>
            <person name="Kuo A."/>
            <person name="Sato T.K."/>
            <person name="Potts K.M."/>
            <person name="Salamov A.A."/>
            <person name="LaButti K.M."/>
            <person name="Sun H."/>
            <person name="Clum A."/>
            <person name="Pangilinan J.L."/>
            <person name="Lindquist E.A."/>
            <person name="Lucas S."/>
            <person name="Lapidus A."/>
            <person name="Jin M."/>
            <person name="Gunawan C."/>
            <person name="Balan V."/>
            <person name="Dale B.E."/>
            <person name="Jeffries T.W."/>
            <person name="Zinkel R."/>
            <person name="Barry K.W."/>
            <person name="Grigoriev I.V."/>
            <person name="Gasch A.P."/>
        </authorList>
    </citation>
    <scope>NUCLEOTIDE SEQUENCE [LARGE SCALE GENOMIC DNA]</scope>
    <source>
        <strain evidence="3">NRRL Y-27907 / 11-Y1</strain>
    </source>
</reference>
<dbReference type="InterPro" id="IPR035940">
    <property type="entry name" value="CAP_sf"/>
</dbReference>
<dbReference type="EMBL" id="GL996506">
    <property type="protein sequence ID" value="EGW30017.1"/>
    <property type="molecule type" value="Genomic_DNA"/>
</dbReference>
<dbReference type="GeneID" id="18870658"/>
<dbReference type="InterPro" id="IPR001283">
    <property type="entry name" value="CRISP-related"/>
</dbReference>
<dbReference type="HOGENOM" id="CLU_035730_10_0_1"/>
<evidence type="ECO:0000313" key="3">
    <source>
        <dbReference type="Proteomes" id="UP000000709"/>
    </source>
</evidence>
<name>G3AVX2_SPAPN</name>
<keyword evidence="3" id="KW-1185">Reference proteome</keyword>
<gene>
    <name evidence="2" type="ORF">SPAPADRAFT_144697</name>
</gene>
<dbReference type="KEGG" id="spaa:SPAPADRAFT_144697"/>
<dbReference type="OrthoDB" id="337038at2759"/>
<proteinExistence type="predicted"/>
<accession>G3AVX2</accession>
<dbReference type="Proteomes" id="UP000000709">
    <property type="component" value="Unassembled WGS sequence"/>
</dbReference>
<dbReference type="Gene3D" id="3.40.33.10">
    <property type="entry name" value="CAP"/>
    <property type="match status" value="1"/>
</dbReference>
<dbReference type="SUPFAM" id="SSF55797">
    <property type="entry name" value="PR-1-like"/>
    <property type="match status" value="1"/>
</dbReference>